<keyword evidence="8 9" id="KW-0472">Membrane</keyword>
<proteinExistence type="inferred from homology"/>
<feature type="region of interest" description="Disordered" evidence="10">
    <location>
        <begin position="30"/>
        <end position="70"/>
    </location>
</feature>
<comment type="subcellular location">
    <subcellularLocation>
        <location evidence="9">Mitochondrion inner membrane</location>
        <topology evidence="9">Peripheral membrane protein</topology>
        <orientation evidence="9">Matrix side</orientation>
    </subcellularLocation>
</comment>
<dbReference type="Proteomes" id="UP000799766">
    <property type="component" value="Unassembled WGS sequence"/>
</dbReference>
<dbReference type="PANTHER" id="PTHR12219">
    <property type="entry name" value="NADH-UBIQUINONE OXIDOREDUCTASE"/>
    <property type="match status" value="1"/>
</dbReference>
<feature type="compositionally biased region" description="Basic and acidic residues" evidence="10">
    <location>
        <begin position="50"/>
        <end position="66"/>
    </location>
</feature>
<keyword evidence="5 9" id="KW-0809">Transit peptide</keyword>
<gene>
    <name evidence="11" type="ORF">BDY21DRAFT_317898</name>
</gene>
<dbReference type="AlphaFoldDB" id="A0A6A6P4D6"/>
<dbReference type="PANTHER" id="PTHR12219:SF8">
    <property type="entry name" value="NADH DEHYDROGENASE [UBIQUINONE] IRON-SULFUR PROTEIN 4, MITOCHONDRIAL"/>
    <property type="match status" value="1"/>
</dbReference>
<evidence type="ECO:0000313" key="12">
    <source>
        <dbReference type="Proteomes" id="UP000799766"/>
    </source>
</evidence>
<evidence type="ECO:0000256" key="1">
    <source>
        <dbReference type="ARBA" id="ARBA00005882"/>
    </source>
</evidence>
<comment type="similarity">
    <text evidence="1 9">Belongs to the complex I NDUFS4 subunit family.</text>
</comment>
<evidence type="ECO:0000256" key="3">
    <source>
        <dbReference type="ARBA" id="ARBA00022660"/>
    </source>
</evidence>
<evidence type="ECO:0000256" key="7">
    <source>
        <dbReference type="ARBA" id="ARBA00023128"/>
    </source>
</evidence>
<dbReference type="InterPro" id="IPR038532">
    <property type="entry name" value="NDUFS4-like_sf"/>
</dbReference>
<accession>A0A6A6P4D6</accession>
<protein>
    <recommendedName>
        <fullName evidence="9">NADH dehydrogenase [ubiquinone] iron-sulfur protein 4, mitochondrial</fullName>
    </recommendedName>
</protein>
<evidence type="ECO:0000256" key="10">
    <source>
        <dbReference type="SAM" id="MobiDB-lite"/>
    </source>
</evidence>
<dbReference type="EMBL" id="MU001676">
    <property type="protein sequence ID" value="KAF2458856.1"/>
    <property type="molecule type" value="Genomic_DNA"/>
</dbReference>
<reference evidence="11" key="1">
    <citation type="journal article" date="2020" name="Stud. Mycol.">
        <title>101 Dothideomycetes genomes: a test case for predicting lifestyles and emergence of pathogens.</title>
        <authorList>
            <person name="Haridas S."/>
            <person name="Albert R."/>
            <person name="Binder M."/>
            <person name="Bloem J."/>
            <person name="Labutti K."/>
            <person name="Salamov A."/>
            <person name="Andreopoulos B."/>
            <person name="Baker S."/>
            <person name="Barry K."/>
            <person name="Bills G."/>
            <person name="Bluhm B."/>
            <person name="Cannon C."/>
            <person name="Castanera R."/>
            <person name="Culley D."/>
            <person name="Daum C."/>
            <person name="Ezra D."/>
            <person name="Gonzalez J."/>
            <person name="Henrissat B."/>
            <person name="Kuo A."/>
            <person name="Liang C."/>
            <person name="Lipzen A."/>
            <person name="Lutzoni F."/>
            <person name="Magnuson J."/>
            <person name="Mondo S."/>
            <person name="Nolan M."/>
            <person name="Ohm R."/>
            <person name="Pangilinan J."/>
            <person name="Park H.-J."/>
            <person name="Ramirez L."/>
            <person name="Alfaro M."/>
            <person name="Sun H."/>
            <person name="Tritt A."/>
            <person name="Yoshinaga Y."/>
            <person name="Zwiers L.-H."/>
            <person name="Turgeon B."/>
            <person name="Goodwin S."/>
            <person name="Spatafora J."/>
            <person name="Crous P."/>
            <person name="Grigoriev I."/>
        </authorList>
    </citation>
    <scope>NUCLEOTIDE SEQUENCE</scope>
    <source>
        <strain evidence="11">ATCC 16933</strain>
    </source>
</reference>
<name>A0A6A6P4D6_9PEZI</name>
<sequence length="216" mass="24327">MPPLPKSIRPRLLQSAAVRPATQRFCAAIGARRPYSDAKSGPPASAPEESAIRDEDLAGDQPRHQPDYNVATDYRISTYSPVPKRVMDGSEPGESVPAAVLSGAPTDLQARTVRIYKPAKTATQSGDWMSHEWRMDWDPLGKGHRWENPLMGWQSSGDFMQGHRMAFKSKEDAIRFANKQGYEYFVQEPNERKFTPKAYANNFIHSPKKLKIVRTK</sequence>
<dbReference type="InterPro" id="IPR006885">
    <property type="entry name" value="NADH_UbQ_FeS_4_mit-like"/>
</dbReference>
<keyword evidence="7 9" id="KW-0496">Mitochondrion</keyword>
<dbReference type="Gene3D" id="3.30.160.190">
    <property type="entry name" value="atu1810 like domain"/>
    <property type="match status" value="1"/>
</dbReference>
<keyword evidence="4 9" id="KW-0999">Mitochondrion inner membrane</keyword>
<organism evidence="11 12">
    <name type="scientific">Lineolata rhizophorae</name>
    <dbReference type="NCBI Taxonomy" id="578093"/>
    <lineage>
        <taxon>Eukaryota</taxon>
        <taxon>Fungi</taxon>
        <taxon>Dikarya</taxon>
        <taxon>Ascomycota</taxon>
        <taxon>Pezizomycotina</taxon>
        <taxon>Dothideomycetes</taxon>
        <taxon>Dothideomycetes incertae sedis</taxon>
        <taxon>Lineolatales</taxon>
        <taxon>Lineolataceae</taxon>
        <taxon>Lineolata</taxon>
    </lineage>
</organism>
<dbReference type="FunFam" id="3.30.160.190:FF:000001">
    <property type="entry name" value="NADH-ubiquinone oxidoreductase 21 kDa subunit mitochondrial"/>
    <property type="match status" value="1"/>
</dbReference>
<evidence type="ECO:0000256" key="9">
    <source>
        <dbReference type="RuleBase" id="RU367010"/>
    </source>
</evidence>
<keyword evidence="6 9" id="KW-0249">Electron transport</keyword>
<evidence type="ECO:0000256" key="4">
    <source>
        <dbReference type="ARBA" id="ARBA00022792"/>
    </source>
</evidence>
<keyword evidence="3 9" id="KW-0679">Respiratory chain</keyword>
<evidence type="ECO:0000256" key="2">
    <source>
        <dbReference type="ARBA" id="ARBA00022448"/>
    </source>
</evidence>
<evidence type="ECO:0000256" key="8">
    <source>
        <dbReference type="ARBA" id="ARBA00023136"/>
    </source>
</evidence>
<keyword evidence="12" id="KW-1185">Reference proteome</keyword>
<dbReference type="GO" id="GO:0005743">
    <property type="term" value="C:mitochondrial inner membrane"/>
    <property type="evidence" value="ECO:0007669"/>
    <property type="project" value="UniProtKB-SubCell"/>
</dbReference>
<evidence type="ECO:0000256" key="5">
    <source>
        <dbReference type="ARBA" id="ARBA00022946"/>
    </source>
</evidence>
<evidence type="ECO:0000256" key="6">
    <source>
        <dbReference type="ARBA" id="ARBA00022982"/>
    </source>
</evidence>
<keyword evidence="2 9" id="KW-0813">Transport</keyword>
<evidence type="ECO:0000313" key="11">
    <source>
        <dbReference type="EMBL" id="KAF2458856.1"/>
    </source>
</evidence>
<dbReference type="OrthoDB" id="3089at2759"/>
<dbReference type="Pfam" id="PF04800">
    <property type="entry name" value="NDUS4"/>
    <property type="match status" value="1"/>
</dbReference>
<comment type="function">
    <text evidence="9">Accessory subunit of the mitochondrial membrane respiratory chain NADH dehydrogenase (Complex I), that is believed not to be involved in catalysis. Complex I functions in the transfer of electrons from NADH to the respiratory chain. The immediate electron acceptor for the enzyme is believed to be ubiquinone.</text>
</comment>
<dbReference type="GO" id="GO:0022900">
    <property type="term" value="P:electron transport chain"/>
    <property type="evidence" value="ECO:0007669"/>
    <property type="project" value="InterPro"/>
</dbReference>